<evidence type="ECO:0000256" key="1">
    <source>
        <dbReference type="ARBA" id="ARBA00001974"/>
    </source>
</evidence>
<dbReference type="GO" id="GO:0004497">
    <property type="term" value="F:monooxygenase activity"/>
    <property type="evidence" value="ECO:0007669"/>
    <property type="project" value="UniProtKB-KW"/>
</dbReference>
<evidence type="ECO:0000313" key="8">
    <source>
        <dbReference type="EMBL" id="ALS22987.1"/>
    </source>
</evidence>
<keyword evidence="2" id="KW-0285">Flavoprotein</keyword>
<dbReference type="SUPFAM" id="SSF51905">
    <property type="entry name" value="FAD/NAD(P)-binding domain"/>
    <property type="match status" value="1"/>
</dbReference>
<protein>
    <submittedName>
        <fullName evidence="8">3-hydroxybenzoate 6-hydroxylase 1</fullName>
    </submittedName>
</protein>
<dbReference type="KEGG" id="pnp:IJ22_26140"/>
<dbReference type="GO" id="GO:0071949">
    <property type="term" value="F:FAD binding"/>
    <property type="evidence" value="ECO:0007669"/>
    <property type="project" value="InterPro"/>
</dbReference>
<feature type="transmembrane region" description="Helical" evidence="6">
    <location>
        <begin position="7"/>
        <end position="26"/>
    </location>
</feature>
<dbReference type="PRINTS" id="PR00420">
    <property type="entry name" value="RNGMNOXGNASE"/>
</dbReference>
<keyword evidence="3" id="KW-0274">FAD</keyword>
<organism evidence="8 9">
    <name type="scientific">Paenibacillus naphthalenovorans</name>
    <dbReference type="NCBI Taxonomy" id="162209"/>
    <lineage>
        <taxon>Bacteria</taxon>
        <taxon>Bacillati</taxon>
        <taxon>Bacillota</taxon>
        <taxon>Bacilli</taxon>
        <taxon>Bacillales</taxon>
        <taxon>Paenibacillaceae</taxon>
        <taxon>Paenibacillus</taxon>
    </lineage>
</organism>
<evidence type="ECO:0000256" key="6">
    <source>
        <dbReference type="SAM" id="Phobius"/>
    </source>
</evidence>
<dbReference type="InterPro" id="IPR050493">
    <property type="entry name" value="FAD-dep_Monooxygenase_BioMet"/>
</dbReference>
<dbReference type="SUPFAM" id="SSF54373">
    <property type="entry name" value="FAD-linked reductases, C-terminal domain"/>
    <property type="match status" value="1"/>
</dbReference>
<keyword evidence="4" id="KW-0560">Oxidoreductase</keyword>
<dbReference type="STRING" id="162209.IJ22_26140"/>
<dbReference type="Pfam" id="PF01494">
    <property type="entry name" value="FAD_binding_3"/>
    <property type="match status" value="1"/>
</dbReference>
<dbReference type="AlphaFoldDB" id="A0A0U2IMM8"/>
<dbReference type="PANTHER" id="PTHR13789">
    <property type="entry name" value="MONOOXYGENASE"/>
    <property type="match status" value="1"/>
</dbReference>
<dbReference type="InterPro" id="IPR002938">
    <property type="entry name" value="FAD-bd"/>
</dbReference>
<proteinExistence type="predicted"/>
<evidence type="ECO:0000259" key="7">
    <source>
        <dbReference type="Pfam" id="PF01494"/>
    </source>
</evidence>
<dbReference type="EMBL" id="CP013652">
    <property type="protein sequence ID" value="ALS22987.1"/>
    <property type="molecule type" value="Genomic_DNA"/>
</dbReference>
<accession>A0A0U2IMM8</accession>
<evidence type="ECO:0000256" key="5">
    <source>
        <dbReference type="ARBA" id="ARBA00023033"/>
    </source>
</evidence>
<dbReference type="PATRIC" id="fig|162209.4.peg.2783"/>
<dbReference type="Proteomes" id="UP000061660">
    <property type="component" value="Chromosome"/>
</dbReference>
<keyword evidence="9" id="KW-1185">Reference proteome</keyword>
<dbReference type="Gene3D" id="3.50.50.60">
    <property type="entry name" value="FAD/NAD(P)-binding domain"/>
    <property type="match status" value="1"/>
</dbReference>
<dbReference type="OrthoDB" id="9766816at2"/>
<name>A0A0U2IMM8_9BACL</name>
<evidence type="ECO:0000256" key="3">
    <source>
        <dbReference type="ARBA" id="ARBA00022827"/>
    </source>
</evidence>
<comment type="cofactor">
    <cofactor evidence="1">
        <name>FAD</name>
        <dbReference type="ChEBI" id="CHEBI:57692"/>
    </cofactor>
</comment>
<keyword evidence="6" id="KW-1133">Transmembrane helix</keyword>
<keyword evidence="5" id="KW-0503">Monooxygenase</keyword>
<evidence type="ECO:0000256" key="2">
    <source>
        <dbReference type="ARBA" id="ARBA00022630"/>
    </source>
</evidence>
<sequence length="397" mass="44075">MTKTNNIPFMVIGGGIGGLAAALSIAKTGRPVQVLEQAPEFAEVGAGLQLAPNALAVLDKLGVLGTVMEKAVAPRRLVLMDAITGQEMTALDLGGAFLRRYGYPYIVTHRSDLLDALLAACRSHDLITLLNNKEALSVEDLGDRARVSCRDGSVYTADAVIGADGLWSRTRKLFVEDKAVCSHYVAYRGTIPISEIPEANLDDVVCWIGPNLHLVQYPVRRKELYNQVVVFRSYQYKEDSDDWGTTAELDERFSVCCPSVLNAVSFIHRQRRWPLYDRQPIHTWTEGRIALLGDSGHPMLQYLAQGACQALEDAFVLGEKLEAHGSQIQQAFMAYQQERAPRAAKVQQTARVFGDILHTEDNTAILLRNAILSQRKTDDYSVVDWLYGKFVPINQER</sequence>
<evidence type="ECO:0000313" key="9">
    <source>
        <dbReference type="Proteomes" id="UP000061660"/>
    </source>
</evidence>
<dbReference type="InterPro" id="IPR036188">
    <property type="entry name" value="FAD/NAD-bd_sf"/>
</dbReference>
<gene>
    <name evidence="8" type="ORF">IJ22_26140</name>
</gene>
<reference evidence="8 9" key="2">
    <citation type="journal article" date="2016" name="Genome Announc.">
        <title>Complete Genome Sequences of Two Interactive Moderate Thermophiles, Paenibacillus napthalenovorans 32O-Y and Paenibacillus sp. 32O-W.</title>
        <authorList>
            <person name="Butler R.R.III."/>
            <person name="Wang J."/>
            <person name="Stark B.C."/>
            <person name="Pombert J.F."/>
        </authorList>
    </citation>
    <scope>NUCLEOTIDE SEQUENCE [LARGE SCALE GENOMIC DNA]</scope>
    <source>
        <strain evidence="8 9">32O-Y</strain>
    </source>
</reference>
<reference evidence="9" key="1">
    <citation type="submission" date="2015-12" db="EMBL/GenBank/DDBJ databases">
        <title>Complete genome sequences of two moderately thermophilic Paenibacillus species.</title>
        <authorList>
            <person name="Butler R.III."/>
            <person name="Wang J."/>
            <person name="Stark B.C."/>
            <person name="Pombert J.-F."/>
        </authorList>
    </citation>
    <scope>NUCLEOTIDE SEQUENCE [LARGE SCALE GENOMIC DNA]</scope>
    <source>
        <strain evidence="9">32O-Y</strain>
    </source>
</reference>
<keyword evidence="6" id="KW-0812">Transmembrane</keyword>
<keyword evidence="6" id="KW-0472">Membrane</keyword>
<evidence type="ECO:0000256" key="4">
    <source>
        <dbReference type="ARBA" id="ARBA00023002"/>
    </source>
</evidence>
<dbReference type="PANTHER" id="PTHR13789:SF318">
    <property type="entry name" value="GERANYLGERANYL DIPHOSPHATE REDUCTASE"/>
    <property type="match status" value="1"/>
</dbReference>
<feature type="domain" description="FAD-binding" evidence="7">
    <location>
        <begin position="10"/>
        <end position="349"/>
    </location>
</feature>
<dbReference type="RefSeq" id="WP_062409063.1">
    <property type="nucleotide sequence ID" value="NZ_CP013652.1"/>
</dbReference>